<organism evidence="1 2">
    <name type="scientific">Vagococcus silagei</name>
    <dbReference type="NCBI Taxonomy" id="2508885"/>
    <lineage>
        <taxon>Bacteria</taxon>
        <taxon>Bacillati</taxon>
        <taxon>Bacillota</taxon>
        <taxon>Bacilli</taxon>
        <taxon>Lactobacillales</taxon>
        <taxon>Enterococcaceae</taxon>
        <taxon>Vagococcus</taxon>
    </lineage>
</organism>
<keyword evidence="2" id="KW-1185">Reference proteome</keyword>
<dbReference type="AlphaFoldDB" id="A0A4S3B6C4"/>
<dbReference type="EMBL" id="SDGV01000003">
    <property type="protein sequence ID" value="THB62158.1"/>
    <property type="molecule type" value="Genomic_DNA"/>
</dbReference>
<proteinExistence type="predicted"/>
<dbReference type="RefSeq" id="WP_136135900.1">
    <property type="nucleotide sequence ID" value="NZ_SDGV01000003.1"/>
</dbReference>
<comment type="caution">
    <text evidence="1">The sequence shown here is derived from an EMBL/GenBank/DDBJ whole genome shotgun (WGS) entry which is preliminary data.</text>
</comment>
<dbReference type="OrthoDB" id="9788177at2"/>
<evidence type="ECO:0008006" key="3">
    <source>
        <dbReference type="Google" id="ProtNLM"/>
    </source>
</evidence>
<protein>
    <recommendedName>
        <fullName evidence="3">Polyketide cyclase</fullName>
    </recommendedName>
</protein>
<reference evidence="1 2" key="1">
    <citation type="submission" date="2019-01" db="EMBL/GenBank/DDBJ databases">
        <title>Vagococcus silagei sp. nov. isolated from brewer's grain.</title>
        <authorList>
            <person name="Guu J.-R."/>
        </authorList>
    </citation>
    <scope>NUCLEOTIDE SEQUENCE [LARGE SCALE GENOMIC DNA]</scope>
    <source>
        <strain evidence="1 2">2B-2</strain>
    </source>
</reference>
<name>A0A4S3B6C4_9ENTE</name>
<evidence type="ECO:0000313" key="1">
    <source>
        <dbReference type="EMBL" id="THB62158.1"/>
    </source>
</evidence>
<accession>A0A4S3B6C4</accession>
<gene>
    <name evidence="1" type="ORF">ESZ54_01455</name>
</gene>
<evidence type="ECO:0000313" key="2">
    <source>
        <dbReference type="Proteomes" id="UP000310506"/>
    </source>
</evidence>
<sequence length="74" mass="8836">MKRQSNYTVEISCNIKKIWDIVVNCADTNWRSDLIKTEILSETSFKEYFKNGGETIFTITEKTPYTRYHFNMEN</sequence>
<dbReference type="Proteomes" id="UP000310506">
    <property type="component" value="Unassembled WGS sequence"/>
</dbReference>